<keyword evidence="3" id="KW-0812">Transmembrane</keyword>
<feature type="transmembrane region" description="Helical" evidence="3">
    <location>
        <begin position="46"/>
        <end position="68"/>
    </location>
</feature>
<reference evidence="6" key="1">
    <citation type="submission" date="2025-08" db="UniProtKB">
        <authorList>
            <consortium name="RefSeq"/>
        </authorList>
    </citation>
    <scope>IDENTIFICATION</scope>
    <source>
        <tissue evidence="6">Muscle</tissue>
    </source>
</reference>
<keyword evidence="1" id="KW-0547">Nucleotide-binding</keyword>
<evidence type="ECO:0000256" key="2">
    <source>
        <dbReference type="ARBA" id="ARBA00023239"/>
    </source>
</evidence>
<evidence type="ECO:0000259" key="4">
    <source>
        <dbReference type="Pfam" id="PF16214"/>
    </source>
</evidence>
<dbReference type="Pfam" id="PF16214">
    <property type="entry name" value="AC_N"/>
    <property type="match status" value="1"/>
</dbReference>
<feature type="domain" description="Adenylate cyclase N-terminal" evidence="4">
    <location>
        <begin position="15"/>
        <end position="183"/>
    </location>
</feature>
<evidence type="ECO:0000313" key="6">
    <source>
        <dbReference type="RefSeq" id="XP_022241827.1"/>
    </source>
</evidence>
<name>A0ABM1SDX2_LIMPO</name>
<feature type="transmembrane region" description="Helical" evidence="3">
    <location>
        <begin position="100"/>
        <end position="123"/>
    </location>
</feature>
<evidence type="ECO:0000313" key="5">
    <source>
        <dbReference type="Proteomes" id="UP000694941"/>
    </source>
</evidence>
<feature type="transmembrane region" description="Helical" evidence="3">
    <location>
        <begin position="167"/>
        <end position="189"/>
    </location>
</feature>
<evidence type="ECO:0000256" key="1">
    <source>
        <dbReference type="ARBA" id="ARBA00022741"/>
    </source>
</evidence>
<accession>A0ABM1SDX2</accession>
<organism evidence="5 6">
    <name type="scientific">Limulus polyphemus</name>
    <name type="common">Atlantic horseshoe crab</name>
    <dbReference type="NCBI Taxonomy" id="6850"/>
    <lineage>
        <taxon>Eukaryota</taxon>
        <taxon>Metazoa</taxon>
        <taxon>Ecdysozoa</taxon>
        <taxon>Arthropoda</taxon>
        <taxon>Chelicerata</taxon>
        <taxon>Merostomata</taxon>
        <taxon>Xiphosura</taxon>
        <taxon>Limulidae</taxon>
        <taxon>Limulus</taxon>
    </lineage>
</organism>
<sequence>MDHSVKAMNSHRKVAFSRLLNGRRFENNELETLYQRYIFRMQQSSIVSVLALFILLSAVLTVLNFFFIQTPTVANLYFLLHCISFIGLLIFAYTKLLKDAHLLALCYVILFFLVTLCIITLPVDIGFHGTWGGHPSAADGVWEIVFVVFLAYTMLPIKTRLALSIGILLPGTHLGVSAVLVGEFLGLQWQQCCFLNNNRLINLVKSAHSQKIQKHYNFATL</sequence>
<feature type="transmembrane region" description="Helical" evidence="3">
    <location>
        <begin position="135"/>
        <end position="155"/>
    </location>
</feature>
<dbReference type="GeneID" id="111085813"/>
<dbReference type="PANTHER" id="PTHR45627:SF26">
    <property type="entry name" value="ADENYLATE CYCLASE TYPE 1"/>
    <property type="match status" value="1"/>
</dbReference>
<keyword evidence="3" id="KW-1133">Transmembrane helix</keyword>
<keyword evidence="2" id="KW-0456">Lyase</keyword>
<evidence type="ECO:0000256" key="3">
    <source>
        <dbReference type="SAM" id="Phobius"/>
    </source>
</evidence>
<protein>
    <submittedName>
        <fullName evidence="6">Ca(2+)/calmodulin-responsive adenylate cyclase-like</fullName>
    </submittedName>
</protein>
<dbReference type="InterPro" id="IPR032628">
    <property type="entry name" value="AC_N"/>
</dbReference>
<dbReference type="Proteomes" id="UP000694941">
    <property type="component" value="Unplaced"/>
</dbReference>
<gene>
    <name evidence="6" type="primary">LOC111085813</name>
</gene>
<dbReference type="PANTHER" id="PTHR45627">
    <property type="entry name" value="ADENYLATE CYCLASE TYPE 1"/>
    <property type="match status" value="1"/>
</dbReference>
<feature type="transmembrane region" description="Helical" evidence="3">
    <location>
        <begin position="74"/>
        <end position="93"/>
    </location>
</feature>
<proteinExistence type="predicted"/>
<keyword evidence="5" id="KW-1185">Reference proteome</keyword>
<keyword evidence="3" id="KW-0472">Membrane</keyword>
<dbReference type="RefSeq" id="XP_022241827.1">
    <property type="nucleotide sequence ID" value="XM_022386119.1"/>
</dbReference>